<reference evidence="8" key="1">
    <citation type="submission" date="2019-02" db="EMBL/GenBank/DDBJ databases">
        <authorList>
            <person name="Gruber-Vodicka R. H."/>
            <person name="Seah K. B. B."/>
        </authorList>
    </citation>
    <scope>NUCLEOTIDE SEQUENCE</scope>
    <source>
        <strain evidence="8">BECK_DK47</strain>
    </source>
</reference>
<feature type="domain" description="Endoribonuclease YicC-like C-terminal" evidence="7">
    <location>
        <begin position="171"/>
        <end position="298"/>
    </location>
</feature>
<evidence type="ECO:0000256" key="3">
    <source>
        <dbReference type="ARBA" id="ARBA00022759"/>
    </source>
</evidence>
<keyword evidence="3" id="KW-0255">Endonuclease</keyword>
<dbReference type="Pfam" id="PF08340">
    <property type="entry name" value="YicC-like_C"/>
    <property type="match status" value="1"/>
</dbReference>
<dbReference type="EMBL" id="CAADEX010000010">
    <property type="protein sequence ID" value="VFJ45250.1"/>
    <property type="molecule type" value="Genomic_DNA"/>
</dbReference>
<keyword evidence="4" id="KW-0378">Hydrolase</keyword>
<dbReference type="AlphaFoldDB" id="A0A450S0S9"/>
<organism evidence="8">
    <name type="scientific">Candidatus Kentrum sp. DK</name>
    <dbReference type="NCBI Taxonomy" id="2126562"/>
    <lineage>
        <taxon>Bacteria</taxon>
        <taxon>Pseudomonadati</taxon>
        <taxon>Pseudomonadota</taxon>
        <taxon>Gammaproteobacteria</taxon>
        <taxon>Candidatus Kentrum</taxon>
    </lineage>
</organism>
<dbReference type="NCBIfam" id="TIGR00255">
    <property type="entry name" value="YicC/YloC family endoribonuclease"/>
    <property type="match status" value="1"/>
</dbReference>
<feature type="domain" description="Endoribonuclease YicC-like N-terminal" evidence="6">
    <location>
        <begin position="2"/>
        <end position="154"/>
    </location>
</feature>
<evidence type="ECO:0000256" key="5">
    <source>
        <dbReference type="ARBA" id="ARBA00035648"/>
    </source>
</evidence>
<dbReference type="InterPro" id="IPR013551">
    <property type="entry name" value="YicC-like_C"/>
</dbReference>
<evidence type="ECO:0000256" key="4">
    <source>
        <dbReference type="ARBA" id="ARBA00022801"/>
    </source>
</evidence>
<evidence type="ECO:0000259" key="7">
    <source>
        <dbReference type="Pfam" id="PF08340"/>
    </source>
</evidence>
<dbReference type="InterPro" id="IPR013527">
    <property type="entry name" value="YicC-like_N"/>
</dbReference>
<dbReference type="GO" id="GO:0004521">
    <property type="term" value="F:RNA endonuclease activity"/>
    <property type="evidence" value="ECO:0007669"/>
    <property type="project" value="InterPro"/>
</dbReference>
<keyword evidence="2" id="KW-0540">Nuclease</keyword>
<accession>A0A450S0S9</accession>
<evidence type="ECO:0000259" key="6">
    <source>
        <dbReference type="Pfam" id="PF03755"/>
    </source>
</evidence>
<dbReference type="PANTHER" id="PTHR30636">
    <property type="entry name" value="UPF0701 PROTEIN YICC"/>
    <property type="match status" value="1"/>
</dbReference>
<dbReference type="InterPro" id="IPR005229">
    <property type="entry name" value="YicC/YloC-like"/>
</dbReference>
<comment type="cofactor">
    <cofactor evidence="1">
        <name>a divalent metal cation</name>
        <dbReference type="ChEBI" id="CHEBI:60240"/>
    </cofactor>
</comment>
<evidence type="ECO:0000313" key="8">
    <source>
        <dbReference type="EMBL" id="VFJ45250.1"/>
    </source>
</evidence>
<dbReference type="PANTHER" id="PTHR30636:SF3">
    <property type="entry name" value="UPF0701 PROTEIN YICC"/>
    <property type="match status" value="1"/>
</dbReference>
<sequence>MIYSMTAFARQQAQTDWGDSTWELRSVNHRYLDVSIRLPEDLRSLENAVRERLWNRLDRGKVECLLRYRPVNRQDAALRIDMALAEQVVAAAERIAGLLPGEGRIDPLRILQWPGVVEAVVPDVDAAAAPILDALDRAIAELVAMRAGEGEKLAALIMARCREMSTIVAGVRERLPSILAAQRTGIVDRLSELQAELDPARLEQELVLFAQKIDVAEELDRLDTHLAEVTRLFGEDAAPGKTPPGKRPMGRRLDFLMQELHREANTLSAKSVDKEVTSASVELRVLIEQMREQVQNIE</sequence>
<evidence type="ECO:0000256" key="1">
    <source>
        <dbReference type="ARBA" id="ARBA00001968"/>
    </source>
</evidence>
<protein>
    <submittedName>
        <fullName evidence="8">TIGR00255 family protein</fullName>
    </submittedName>
</protein>
<evidence type="ECO:0000256" key="2">
    <source>
        <dbReference type="ARBA" id="ARBA00022722"/>
    </source>
</evidence>
<dbReference type="Pfam" id="PF03755">
    <property type="entry name" value="YicC-like_N"/>
    <property type="match status" value="1"/>
</dbReference>
<gene>
    <name evidence="8" type="ORF">BECKDK2373B_GA0170837_10106</name>
</gene>
<dbReference type="GO" id="GO:0016787">
    <property type="term" value="F:hydrolase activity"/>
    <property type="evidence" value="ECO:0007669"/>
    <property type="project" value="UniProtKB-KW"/>
</dbReference>
<name>A0A450S0S9_9GAMM</name>
<proteinExistence type="inferred from homology"/>
<comment type="similarity">
    <text evidence="5">Belongs to the YicC/YloC family.</text>
</comment>